<dbReference type="Pfam" id="PF03886">
    <property type="entry name" value="ABC_trans_aux"/>
    <property type="match status" value="1"/>
</dbReference>
<name>A0A6B2QX67_9BURK</name>
<reference evidence="3" key="1">
    <citation type="submission" date="2020-02" db="EMBL/GenBank/DDBJ databases">
        <authorList>
            <person name="Chen W.-M."/>
        </authorList>
    </citation>
    <scope>NUCLEOTIDE SEQUENCE</scope>
    <source>
        <strain evidence="3">NBD-18</strain>
    </source>
</reference>
<feature type="signal peptide" evidence="1">
    <location>
        <begin position="1"/>
        <end position="20"/>
    </location>
</feature>
<evidence type="ECO:0000256" key="1">
    <source>
        <dbReference type="SAM" id="SignalP"/>
    </source>
</evidence>
<comment type="caution">
    <text evidence="3">The sequence shown here is derived from an EMBL/GenBank/DDBJ whole genome shotgun (WGS) entry which is preliminary data.</text>
</comment>
<sequence length="200" mass="21420">MKKILSLMVLGILTGCGSPAPFNYTLSPASSTASMIPGAAKVGPYALGDVTVPAEADQSSLVVQQSDGRVLILAEDRWSAPLSSHIQSALSVELTSRLGMPPLQNLSSGRQDPKVSFIRVDIQRFDLVPGQYVTIHALWRIRFAESEKLLTCFAKFQQPVPIGVSALVTGQQKNTQLLSDLIAQSLVSRTAPGQATCSER</sequence>
<dbReference type="Gene3D" id="3.40.50.10610">
    <property type="entry name" value="ABC-type transport auxiliary lipoprotein component"/>
    <property type="match status" value="1"/>
</dbReference>
<feature type="domain" description="ABC-type transport auxiliary lipoprotein component" evidence="2">
    <location>
        <begin position="24"/>
        <end position="183"/>
    </location>
</feature>
<evidence type="ECO:0000313" key="3">
    <source>
        <dbReference type="EMBL" id="NDY81719.1"/>
    </source>
</evidence>
<keyword evidence="1" id="KW-0732">Signal</keyword>
<dbReference type="InterPro" id="IPR005586">
    <property type="entry name" value="ABC_trans_aux"/>
</dbReference>
<organism evidence="3">
    <name type="scientific">Sheuella amnicola</name>
    <dbReference type="NCBI Taxonomy" id="2707330"/>
    <lineage>
        <taxon>Bacteria</taxon>
        <taxon>Pseudomonadati</taxon>
        <taxon>Pseudomonadota</taxon>
        <taxon>Betaproteobacteria</taxon>
        <taxon>Burkholderiales</taxon>
        <taxon>Alcaligenaceae</taxon>
        <taxon>Sheuella</taxon>
    </lineage>
</organism>
<dbReference type="RefSeq" id="WP_163651055.1">
    <property type="nucleotide sequence ID" value="NZ_JAAGRN010000001.1"/>
</dbReference>
<dbReference type="SUPFAM" id="SSF159594">
    <property type="entry name" value="XCC0632-like"/>
    <property type="match status" value="1"/>
</dbReference>
<protein>
    <submittedName>
        <fullName evidence="3">Membrane integrity-associated transporter subunit PqiC</fullName>
    </submittedName>
</protein>
<dbReference type="EMBL" id="JAAGRN010000001">
    <property type="protein sequence ID" value="NDY81719.1"/>
    <property type="molecule type" value="Genomic_DNA"/>
</dbReference>
<feature type="chain" id="PRO_5025687881" evidence="1">
    <location>
        <begin position="21"/>
        <end position="200"/>
    </location>
</feature>
<evidence type="ECO:0000259" key="2">
    <source>
        <dbReference type="Pfam" id="PF03886"/>
    </source>
</evidence>
<accession>A0A6B2QX67</accession>
<proteinExistence type="predicted"/>
<dbReference type="PROSITE" id="PS51257">
    <property type="entry name" value="PROKAR_LIPOPROTEIN"/>
    <property type="match status" value="1"/>
</dbReference>
<gene>
    <name evidence="3" type="ORF">G3I67_00605</name>
</gene>
<dbReference type="AlphaFoldDB" id="A0A6B2QX67"/>